<name>A0ABQ4PL87_9GAMM</name>
<accession>A0ABQ4PL87</accession>
<dbReference type="Gene3D" id="1.25.40.10">
    <property type="entry name" value="Tetratricopeptide repeat domain"/>
    <property type="match status" value="1"/>
</dbReference>
<dbReference type="PROSITE" id="PS50005">
    <property type="entry name" value="TPR"/>
    <property type="match status" value="1"/>
</dbReference>
<dbReference type="Proteomes" id="UP000887104">
    <property type="component" value="Unassembled WGS sequence"/>
</dbReference>
<proteinExistence type="predicted"/>
<dbReference type="RefSeq" id="WP_220782076.1">
    <property type="nucleotide sequence ID" value="NZ_BPEY01000061.1"/>
</dbReference>
<dbReference type="InterPro" id="IPR019734">
    <property type="entry name" value="TPR_rpt"/>
</dbReference>
<sequence length="823" mass="92891">MTTPTSQIDNKFHINNFGEHYLPSVNRKSFECLDSKTVFKQTFKDQLFIEECLHIVIGSDSGLLIDFIINNEMPSGSKYLIIEPPAILDILPLELRNKLPEQIKLIDFAELQSLLSSDDYEMYLIKNQYMTHNSIASTSGVIDLYNTYIHDTQKLLKMHNFKMSGIFQNKVFLIQQLKNTPDNLYPASLLRNKFIGKTCVIIGGGPSLDEHIDWITNNYDQLFIITVSRVAAKLSKANIPAHIIVSIDFQDLNFEVNIDAMALAQESLLINSYHLNHRIISQWQGKSLYTGSRLPWIKDDANNIASAGPTVTNSAVRIAIELGFKTILLSGVDFCYSSSGVTHSKGSVEAEAGINNSRIEEWVETYAGNQAETPVQLISAAQTLQTEALNHPQANIINLSINAAKLEGISYQAAETITIEPANIAPKQLLAMIPDAAEERKKHYNSMQTELHSAETALKIIETLSKQAIKLNLQLQKIDVQSKKYRSTAKKIELIEREIESKYSDYSYLIKQYGYAEFSKFLTTKESAKWTVEEMQNMTHLYYNAFKLLSGEVSSYIAEANKIIETRQLELSDDPDLNKLAKLWSKHNQPGRVHIFSKLREELGLNIAATSEPLTKAEDEYHRQLTEKSHPYFSMKKRNQSLHNTLAKITDLYKSKNQSGLTQLVNSIKPMIKGDAEAQRLYFLAKCYVCILDNDKYAALLALQQIDENNQTEVILKQLVALASEQQQIELTLSALAKIVNFSHEYLPLYAHALTIKGDNIAAINTYLDYLEISPEDIKVRLNLGAFLLKIGQNEGAITCFKQVLTLDINNLSALNYLKQVAQ</sequence>
<dbReference type="SUPFAM" id="SSF48452">
    <property type="entry name" value="TPR-like"/>
    <property type="match status" value="1"/>
</dbReference>
<protein>
    <recommendedName>
        <fullName evidence="2">6-hydroxymethylpterin diphosphokinase MptE-like domain-containing protein</fullName>
    </recommendedName>
</protein>
<evidence type="ECO:0000259" key="2">
    <source>
        <dbReference type="Pfam" id="PF01973"/>
    </source>
</evidence>
<feature type="repeat" description="TPR" evidence="1">
    <location>
        <begin position="778"/>
        <end position="811"/>
    </location>
</feature>
<dbReference type="SMART" id="SM00028">
    <property type="entry name" value="TPR"/>
    <property type="match status" value="1"/>
</dbReference>
<comment type="caution">
    <text evidence="3">The sequence shown here is derived from an EMBL/GenBank/DDBJ whole genome shotgun (WGS) entry which is preliminary data.</text>
</comment>
<gene>
    <name evidence="3" type="ORF">TUM4438_31040</name>
</gene>
<organism evidence="3 4">
    <name type="scientific">Shewanella sairae</name>
    <dbReference type="NCBI Taxonomy" id="190310"/>
    <lineage>
        <taxon>Bacteria</taxon>
        <taxon>Pseudomonadati</taxon>
        <taxon>Pseudomonadota</taxon>
        <taxon>Gammaproteobacteria</taxon>
        <taxon>Alteromonadales</taxon>
        <taxon>Shewanellaceae</taxon>
        <taxon>Shewanella</taxon>
    </lineage>
</organism>
<evidence type="ECO:0000313" key="3">
    <source>
        <dbReference type="EMBL" id="GIU48807.1"/>
    </source>
</evidence>
<keyword evidence="1" id="KW-0802">TPR repeat</keyword>
<dbReference type="InterPro" id="IPR011990">
    <property type="entry name" value="TPR-like_helical_dom_sf"/>
</dbReference>
<evidence type="ECO:0000313" key="4">
    <source>
        <dbReference type="Proteomes" id="UP000887104"/>
    </source>
</evidence>
<dbReference type="PANTHER" id="PTHR41786">
    <property type="entry name" value="MOTILITY ACCESSORY FACTOR MAF"/>
    <property type="match status" value="1"/>
</dbReference>
<dbReference type="EMBL" id="BPEY01000061">
    <property type="protein sequence ID" value="GIU48807.1"/>
    <property type="molecule type" value="Genomic_DNA"/>
</dbReference>
<reference evidence="3" key="1">
    <citation type="submission" date="2021-05" db="EMBL/GenBank/DDBJ databases">
        <title>Molecular characterization for Shewanella algae harboring chromosomal blaOXA-55-like strains isolated from clinical and environment sample.</title>
        <authorList>
            <person name="Ohama Y."/>
            <person name="Aoki K."/>
            <person name="Harada S."/>
            <person name="Moriya K."/>
            <person name="Ishii Y."/>
            <person name="Tateda K."/>
        </authorList>
    </citation>
    <scope>NUCLEOTIDE SEQUENCE</scope>
    <source>
        <strain evidence="3">JCM 11563</strain>
    </source>
</reference>
<dbReference type="InterPro" id="IPR002826">
    <property type="entry name" value="MptE-like"/>
</dbReference>
<evidence type="ECO:0000256" key="1">
    <source>
        <dbReference type="PROSITE-ProRule" id="PRU00339"/>
    </source>
</evidence>
<feature type="domain" description="6-hydroxymethylpterin diphosphokinase MptE-like" evidence="2">
    <location>
        <begin position="175"/>
        <end position="337"/>
    </location>
</feature>
<dbReference type="Pfam" id="PF01973">
    <property type="entry name" value="MptE-like"/>
    <property type="match status" value="1"/>
</dbReference>
<keyword evidence="4" id="KW-1185">Reference proteome</keyword>
<dbReference type="PANTHER" id="PTHR41786:SF1">
    <property type="entry name" value="6-HYDROXYMETHYLPTERIN DIPHOSPHOKINASE MPTE-LIKE DOMAIN-CONTAINING PROTEIN"/>
    <property type="match status" value="1"/>
</dbReference>